<evidence type="ECO:0000313" key="3">
    <source>
        <dbReference type="Proteomes" id="UP000422644"/>
    </source>
</evidence>
<dbReference type="InterPro" id="IPR015002">
    <property type="entry name" value="T6SS_Tdi1_C"/>
</dbReference>
<dbReference type="AlphaFoldDB" id="A0A510K484"/>
<organism evidence="2 3">
    <name type="scientific">Leptotrichia trevisanii</name>
    <dbReference type="NCBI Taxonomy" id="109328"/>
    <lineage>
        <taxon>Bacteria</taxon>
        <taxon>Fusobacteriati</taxon>
        <taxon>Fusobacteriota</taxon>
        <taxon>Fusobacteriia</taxon>
        <taxon>Fusobacteriales</taxon>
        <taxon>Leptotrichiaceae</taxon>
        <taxon>Leptotrichia</taxon>
    </lineage>
</organism>
<dbReference type="OrthoDB" id="2216648at2"/>
<evidence type="ECO:0000313" key="2">
    <source>
        <dbReference type="EMBL" id="BBM45355.1"/>
    </source>
</evidence>
<protein>
    <submittedName>
        <fullName evidence="2">GAD-like protein</fullName>
    </submittedName>
</protein>
<feature type="domain" description="T6SS immunity protein Tdi1 C-terminal" evidence="1">
    <location>
        <begin position="2"/>
        <end position="38"/>
    </location>
</feature>
<evidence type="ECO:0000259" key="1">
    <source>
        <dbReference type="Pfam" id="PF08906"/>
    </source>
</evidence>
<keyword evidence="3" id="KW-1185">Reference proteome</keyword>
<sequence length="46" mass="5069">MENQSFYFVPLLGLGGKKSVDNLDKGDTLTHIYLITELVGKLGIDD</sequence>
<name>A0A510K484_9FUSO</name>
<dbReference type="Pfam" id="PF08906">
    <property type="entry name" value="T6SS_Tdi1_C"/>
    <property type="match status" value="1"/>
</dbReference>
<accession>A0A510K484</accession>
<gene>
    <name evidence="2" type="ORF">JMUB3870_1474</name>
</gene>
<dbReference type="RefSeq" id="WP_155282827.1">
    <property type="nucleotide sequence ID" value="NZ_AP019831.1"/>
</dbReference>
<proteinExistence type="predicted"/>
<dbReference type="EMBL" id="AP019831">
    <property type="protein sequence ID" value="BBM45355.1"/>
    <property type="molecule type" value="Genomic_DNA"/>
</dbReference>
<reference evidence="2 3" key="1">
    <citation type="submission" date="2019-07" db="EMBL/GenBank/DDBJ databases">
        <title>Complete Genome Sequence of Leptotrichia trevisanii Strain JMUB3870.</title>
        <authorList>
            <person name="Watanabe S."/>
            <person name="Cui L."/>
        </authorList>
    </citation>
    <scope>NUCLEOTIDE SEQUENCE [LARGE SCALE GENOMIC DNA]</scope>
    <source>
        <strain evidence="2 3">JMUB3870</strain>
    </source>
</reference>
<dbReference type="Proteomes" id="UP000422644">
    <property type="component" value="Chromosome"/>
</dbReference>